<protein>
    <submittedName>
        <fullName evidence="1">Uncharacterized protein</fullName>
    </submittedName>
</protein>
<gene>
    <name evidence="1" type="ORF">LCGC14_0351970</name>
</gene>
<organism evidence="1">
    <name type="scientific">marine sediment metagenome</name>
    <dbReference type="NCBI Taxonomy" id="412755"/>
    <lineage>
        <taxon>unclassified sequences</taxon>
        <taxon>metagenomes</taxon>
        <taxon>ecological metagenomes</taxon>
    </lineage>
</organism>
<sequence>MRKLRPIGTIFTQEFPPNITSTRSRSRVTTYKVIAHRKVAFTPDTVDGMAEELLPIKIEYSDGEVVE</sequence>
<comment type="caution">
    <text evidence="1">The sequence shown here is derived from an EMBL/GenBank/DDBJ whole genome shotgun (WGS) entry which is preliminary data.</text>
</comment>
<accession>A0A0F9WIU1</accession>
<dbReference type="AlphaFoldDB" id="A0A0F9WIU1"/>
<proteinExistence type="predicted"/>
<name>A0A0F9WIU1_9ZZZZ</name>
<dbReference type="EMBL" id="LAZR01000265">
    <property type="protein sequence ID" value="KKN78338.1"/>
    <property type="molecule type" value="Genomic_DNA"/>
</dbReference>
<evidence type="ECO:0000313" key="1">
    <source>
        <dbReference type="EMBL" id="KKN78338.1"/>
    </source>
</evidence>
<reference evidence="1" key="1">
    <citation type="journal article" date="2015" name="Nature">
        <title>Complex archaea that bridge the gap between prokaryotes and eukaryotes.</title>
        <authorList>
            <person name="Spang A."/>
            <person name="Saw J.H."/>
            <person name="Jorgensen S.L."/>
            <person name="Zaremba-Niedzwiedzka K."/>
            <person name="Martijn J."/>
            <person name="Lind A.E."/>
            <person name="van Eijk R."/>
            <person name="Schleper C."/>
            <person name="Guy L."/>
            <person name="Ettema T.J."/>
        </authorList>
    </citation>
    <scope>NUCLEOTIDE SEQUENCE</scope>
</reference>